<proteinExistence type="predicted"/>
<dbReference type="Proteomes" id="UP000790377">
    <property type="component" value="Unassembled WGS sequence"/>
</dbReference>
<protein>
    <submittedName>
        <fullName evidence="1">Uncharacterized protein</fullName>
    </submittedName>
</protein>
<evidence type="ECO:0000313" key="1">
    <source>
        <dbReference type="EMBL" id="KAH7912066.1"/>
    </source>
</evidence>
<name>A0ACB8AEV4_9AGAM</name>
<gene>
    <name evidence="1" type="ORF">BJ138DRAFT_1125539</name>
</gene>
<keyword evidence="2" id="KW-1185">Reference proteome</keyword>
<reference evidence="1" key="1">
    <citation type="journal article" date="2021" name="New Phytol.">
        <title>Evolutionary innovations through gain and loss of genes in the ectomycorrhizal Boletales.</title>
        <authorList>
            <person name="Wu G."/>
            <person name="Miyauchi S."/>
            <person name="Morin E."/>
            <person name="Kuo A."/>
            <person name="Drula E."/>
            <person name="Varga T."/>
            <person name="Kohler A."/>
            <person name="Feng B."/>
            <person name="Cao Y."/>
            <person name="Lipzen A."/>
            <person name="Daum C."/>
            <person name="Hundley H."/>
            <person name="Pangilinan J."/>
            <person name="Johnson J."/>
            <person name="Barry K."/>
            <person name="LaButti K."/>
            <person name="Ng V."/>
            <person name="Ahrendt S."/>
            <person name="Min B."/>
            <person name="Choi I.G."/>
            <person name="Park H."/>
            <person name="Plett J.M."/>
            <person name="Magnuson J."/>
            <person name="Spatafora J.W."/>
            <person name="Nagy L.G."/>
            <person name="Henrissat B."/>
            <person name="Grigoriev I.V."/>
            <person name="Yang Z.L."/>
            <person name="Xu J."/>
            <person name="Martin F.M."/>
        </authorList>
    </citation>
    <scope>NUCLEOTIDE SEQUENCE</scope>
    <source>
        <strain evidence="1">ATCC 28755</strain>
    </source>
</reference>
<organism evidence="1 2">
    <name type="scientific">Hygrophoropsis aurantiaca</name>
    <dbReference type="NCBI Taxonomy" id="72124"/>
    <lineage>
        <taxon>Eukaryota</taxon>
        <taxon>Fungi</taxon>
        <taxon>Dikarya</taxon>
        <taxon>Basidiomycota</taxon>
        <taxon>Agaricomycotina</taxon>
        <taxon>Agaricomycetes</taxon>
        <taxon>Agaricomycetidae</taxon>
        <taxon>Boletales</taxon>
        <taxon>Coniophorineae</taxon>
        <taxon>Hygrophoropsidaceae</taxon>
        <taxon>Hygrophoropsis</taxon>
    </lineage>
</organism>
<dbReference type="EMBL" id="MU267660">
    <property type="protein sequence ID" value="KAH7912066.1"/>
    <property type="molecule type" value="Genomic_DNA"/>
</dbReference>
<evidence type="ECO:0000313" key="2">
    <source>
        <dbReference type="Proteomes" id="UP000790377"/>
    </source>
</evidence>
<accession>A0ACB8AEV4</accession>
<comment type="caution">
    <text evidence="1">The sequence shown here is derived from an EMBL/GenBank/DDBJ whole genome shotgun (WGS) entry which is preliminary data.</text>
</comment>
<sequence>MVYAGFRRSLPQISIFHNPMSPPSVKVLGILRSTLTSSYPPSNPKAPPLQFDLDVVEGTPPTPDQFKTILSYLDKSRHSSSSVDNSTPPLSVFLSAHPSTPQVHPTTPTTLSRLVAQNPNALRWPIVVDWIAGRASVGDLDGVTAILEGIRRKRDGEEPADGVEQPKGWFS</sequence>